<dbReference type="AlphaFoldDB" id="A0ABC7ZJ73"/>
<feature type="region of interest" description="Domain III" evidence="6">
    <location>
        <begin position="150"/>
        <end position="205"/>
    </location>
</feature>
<evidence type="ECO:0000256" key="1">
    <source>
        <dbReference type="ARBA" id="ARBA00022490"/>
    </source>
</evidence>
<keyword evidence="8" id="KW-0067">ATP-binding</keyword>
<dbReference type="NCBIfam" id="TIGR00084">
    <property type="entry name" value="ruvA"/>
    <property type="match status" value="1"/>
</dbReference>
<dbReference type="InterPro" id="IPR010994">
    <property type="entry name" value="RuvA_2-like"/>
</dbReference>
<dbReference type="PANTHER" id="PTHR38692">
    <property type="entry name" value="PROTEIN SMG"/>
    <property type="match status" value="1"/>
</dbReference>
<dbReference type="GO" id="GO:0000400">
    <property type="term" value="F:four-way junction DNA binding"/>
    <property type="evidence" value="ECO:0007669"/>
    <property type="project" value="UniProtKB-UniRule"/>
</dbReference>
<keyword evidence="1 6" id="KW-0963">Cytoplasm</keyword>
<reference evidence="8 9" key="1">
    <citation type="journal article" date="2012" name="J. Bacteriol.">
        <title>Draft Genome Sequences of Four Axenic Mycoplasma genitalium Strains Isolated from Denmark, Japan, and Australia.</title>
        <authorList>
            <person name="McGowin C.L."/>
            <person name="Ma L."/>
            <person name="Jensen J.S."/>
            <person name="Mancuso M.M."/>
            <person name="Hamasuna R."/>
            <person name="Adegboye D."/>
            <person name="Martin D.H."/>
        </authorList>
    </citation>
    <scope>NUCLEOTIDE SEQUENCE [LARGE SCALE GENOMIC DNA]</scope>
    <source>
        <strain evidence="8 9">M6320</strain>
    </source>
</reference>
<proteinExistence type="inferred from homology"/>
<comment type="domain">
    <text evidence="6">Has three domains with a flexible linker between the domains II and III and assumes an 'L' shape. Domain III is highly mobile and contacts RuvB.</text>
</comment>
<feature type="domain" description="Holliday junction DNA helicase RuvA C-terminal" evidence="7">
    <location>
        <begin position="150"/>
        <end position="194"/>
    </location>
</feature>
<keyword evidence="2 6" id="KW-0227">DNA damage</keyword>
<dbReference type="SUPFAM" id="SSF47781">
    <property type="entry name" value="RuvA domain 2-like"/>
    <property type="match status" value="1"/>
</dbReference>
<keyword evidence="8" id="KW-0547">Nucleotide-binding</keyword>
<evidence type="ECO:0000313" key="9">
    <source>
        <dbReference type="Proteomes" id="UP000005254"/>
    </source>
</evidence>
<dbReference type="InterPro" id="IPR000085">
    <property type="entry name" value="RuvA"/>
</dbReference>
<dbReference type="HAMAP" id="MF_00031">
    <property type="entry name" value="DNA_HJ_migration_RuvA"/>
    <property type="match status" value="1"/>
</dbReference>
<dbReference type="Pfam" id="PF07499">
    <property type="entry name" value="RuvA_C"/>
    <property type="match status" value="1"/>
</dbReference>
<comment type="similarity">
    <text evidence="6">Belongs to the RuvA family.</text>
</comment>
<dbReference type="GO" id="GO:0004386">
    <property type="term" value="F:helicase activity"/>
    <property type="evidence" value="ECO:0007669"/>
    <property type="project" value="UniProtKB-KW"/>
</dbReference>
<dbReference type="GO" id="GO:0048476">
    <property type="term" value="C:Holliday junction resolvase complex"/>
    <property type="evidence" value="ECO:0007669"/>
    <property type="project" value="UniProtKB-UniRule"/>
</dbReference>
<keyword evidence="4 6" id="KW-0233">DNA recombination</keyword>
<evidence type="ECO:0000313" key="8">
    <source>
        <dbReference type="EMBL" id="AFQ04193.1"/>
    </source>
</evidence>
<keyword evidence="8" id="KW-0378">Hydrolase</keyword>
<evidence type="ECO:0000256" key="2">
    <source>
        <dbReference type="ARBA" id="ARBA00022763"/>
    </source>
</evidence>
<dbReference type="Gene3D" id="1.10.150.20">
    <property type="entry name" value="5' to 3' exonuclease, C-terminal subdomain"/>
    <property type="match status" value="1"/>
</dbReference>
<dbReference type="GO" id="GO:0006281">
    <property type="term" value="P:DNA repair"/>
    <property type="evidence" value="ECO:0007669"/>
    <property type="project" value="UniProtKB-UniRule"/>
</dbReference>
<comment type="caution">
    <text evidence="6">Lacks conserved residue(s) required for the propagation of feature annotation.</text>
</comment>
<keyword evidence="8" id="KW-0347">Helicase</keyword>
<dbReference type="RefSeq" id="WP_014894485.1">
    <property type="nucleotide sequence ID" value="NC_018497.1"/>
</dbReference>
<comment type="function">
    <text evidence="6">The RuvA-RuvB-RuvC complex processes Holliday junction (HJ) DNA during genetic recombination and DNA repair, while the RuvA-RuvB complex plays an important role in the rescue of blocked DNA replication forks via replication fork reversal (RFR). RuvA specifically binds to HJ cruciform DNA, conferring on it an open structure. The RuvB hexamer acts as an ATP-dependent pump, pulling dsDNA into and through the RuvAB complex. HJ branch migration allows RuvC to scan DNA until it finds its consensus sequence, where it cleaves and resolves the cruciform DNA.</text>
</comment>
<evidence type="ECO:0000256" key="4">
    <source>
        <dbReference type="ARBA" id="ARBA00023172"/>
    </source>
</evidence>
<dbReference type="PANTHER" id="PTHR38692:SF1">
    <property type="entry name" value="PROTEIN SMG"/>
    <property type="match status" value="1"/>
</dbReference>
<name>A0ABC7ZJ73_MYCGT</name>
<comment type="subunit">
    <text evidence="6">Homotetramer. Forms an RuvA(8)-RuvB(12)-Holliday junction (HJ) complex. HJ DNA is sandwiched between 2 RuvA tetramers; dsDNA enters through RuvA and exits via RuvB. An RuvB hexamer assembles on each DNA strand where it exits the tetramer. Each RuvB hexamer is contacted by two RuvA subunits (via domain III) on 2 adjacent RuvB subunits; this complex drives branch migration. In the full resolvosome a probable DNA-RuvA(4)-RuvB(12)-RuvC(2) complex forms which resolves the HJ.</text>
</comment>
<organism evidence="8 9">
    <name type="scientific">Mycoplasmoides genitalium M6320</name>
    <dbReference type="NCBI Taxonomy" id="662945"/>
    <lineage>
        <taxon>Bacteria</taxon>
        <taxon>Bacillati</taxon>
        <taxon>Mycoplasmatota</taxon>
        <taxon>Mycoplasmoidales</taxon>
        <taxon>Mycoplasmoidaceae</taxon>
        <taxon>Mycoplasmoides</taxon>
    </lineage>
</organism>
<sequence>MITSIFGKVTFVGKRKIIVEHNWISYWFNTKENHKFEKNLEKNKQIFCHIIKKIVANQIIEEAFAFNTLEEKEWFCRLIELNRIGSKTALNLLNNDLEEIKQYILENNYSALCGINGVNNKIARALLSLEIFEKSENNKNIKGVQVADGYDELFETLKSLGYKQQEIQDALKMIEVKPDFDISQLVAEVIKLMSFKNNEITNKTA</sequence>
<comment type="subcellular location">
    <subcellularLocation>
        <location evidence="6">Cytoplasm</location>
    </subcellularLocation>
</comment>
<dbReference type="Proteomes" id="UP000005254">
    <property type="component" value="Chromosome"/>
</dbReference>
<dbReference type="EMBL" id="CP003772">
    <property type="protein sequence ID" value="AFQ04193.1"/>
    <property type="molecule type" value="Genomic_DNA"/>
</dbReference>
<keyword evidence="5 6" id="KW-0234">DNA repair</keyword>
<protein>
    <recommendedName>
        <fullName evidence="6">Holliday junction branch migration complex subunit RuvA</fullName>
    </recommendedName>
</protein>
<dbReference type="GO" id="GO:0005737">
    <property type="term" value="C:cytoplasm"/>
    <property type="evidence" value="ECO:0007669"/>
    <property type="project" value="UniProtKB-SubCell"/>
</dbReference>
<accession>A0ABC7ZJ73</accession>
<evidence type="ECO:0000259" key="7">
    <source>
        <dbReference type="Pfam" id="PF07499"/>
    </source>
</evidence>
<dbReference type="KEGG" id="mgx:CM1_02185"/>
<dbReference type="GO" id="GO:0006310">
    <property type="term" value="P:DNA recombination"/>
    <property type="evidence" value="ECO:0007669"/>
    <property type="project" value="UniProtKB-UniRule"/>
</dbReference>
<evidence type="ECO:0000256" key="5">
    <source>
        <dbReference type="ARBA" id="ARBA00023204"/>
    </source>
</evidence>
<gene>
    <name evidence="6 8" type="primary">ruvA</name>
    <name evidence="8" type="ORF">CM1_02185</name>
</gene>
<dbReference type="InterPro" id="IPR011114">
    <property type="entry name" value="RuvA_C"/>
</dbReference>
<evidence type="ECO:0000256" key="6">
    <source>
        <dbReference type="HAMAP-Rule" id="MF_00031"/>
    </source>
</evidence>
<dbReference type="CDD" id="cd14332">
    <property type="entry name" value="UBA_RuvA_C"/>
    <property type="match status" value="1"/>
</dbReference>
<evidence type="ECO:0000256" key="3">
    <source>
        <dbReference type="ARBA" id="ARBA00023125"/>
    </source>
</evidence>
<keyword evidence="3 6" id="KW-0238">DNA-binding</keyword>